<reference evidence="3 4" key="1">
    <citation type="submission" date="2016-07" db="EMBL/GenBank/DDBJ databases">
        <title>Pervasive Adenine N6-methylation of Active Genes in Fungi.</title>
        <authorList>
            <consortium name="DOE Joint Genome Institute"/>
            <person name="Mondo S.J."/>
            <person name="Dannebaum R.O."/>
            <person name="Kuo R.C."/>
            <person name="Labutti K."/>
            <person name="Haridas S."/>
            <person name="Kuo A."/>
            <person name="Salamov A."/>
            <person name="Ahrendt S.R."/>
            <person name="Lipzen A."/>
            <person name="Sullivan W."/>
            <person name="Andreopoulos W.B."/>
            <person name="Clum A."/>
            <person name="Lindquist E."/>
            <person name="Daum C."/>
            <person name="Ramamoorthy G.K."/>
            <person name="Gryganskyi A."/>
            <person name="Culley D."/>
            <person name="Magnuson J.K."/>
            <person name="James T.Y."/>
            <person name="O'Malley M.A."/>
            <person name="Stajich J.E."/>
            <person name="Spatafora J.W."/>
            <person name="Visel A."/>
            <person name="Grigoriev I.V."/>
        </authorList>
    </citation>
    <scope>NUCLEOTIDE SEQUENCE [LARGE SCALE GENOMIC DNA]</scope>
    <source>
        <strain evidence="3 4">NRRL 3116</strain>
    </source>
</reference>
<evidence type="ECO:0000256" key="2">
    <source>
        <dbReference type="SAM" id="Phobius"/>
    </source>
</evidence>
<organism evidence="3 4">
    <name type="scientific">Lobosporangium transversale</name>
    <dbReference type="NCBI Taxonomy" id="64571"/>
    <lineage>
        <taxon>Eukaryota</taxon>
        <taxon>Fungi</taxon>
        <taxon>Fungi incertae sedis</taxon>
        <taxon>Mucoromycota</taxon>
        <taxon>Mortierellomycotina</taxon>
        <taxon>Mortierellomycetes</taxon>
        <taxon>Mortierellales</taxon>
        <taxon>Mortierellaceae</taxon>
        <taxon>Lobosporangium</taxon>
    </lineage>
</organism>
<dbReference type="GeneID" id="33571351"/>
<feature type="transmembrane region" description="Helical" evidence="2">
    <location>
        <begin position="144"/>
        <end position="165"/>
    </location>
</feature>
<feature type="transmembrane region" description="Helical" evidence="2">
    <location>
        <begin position="20"/>
        <end position="44"/>
    </location>
</feature>
<evidence type="ECO:0000313" key="3">
    <source>
        <dbReference type="EMBL" id="ORY99768.1"/>
    </source>
</evidence>
<evidence type="ECO:0000313" key="4">
    <source>
        <dbReference type="Proteomes" id="UP000193648"/>
    </source>
</evidence>
<feature type="region of interest" description="Disordered" evidence="1">
    <location>
        <begin position="436"/>
        <end position="460"/>
    </location>
</feature>
<dbReference type="Proteomes" id="UP000193648">
    <property type="component" value="Unassembled WGS sequence"/>
</dbReference>
<dbReference type="OrthoDB" id="2417988at2759"/>
<keyword evidence="2" id="KW-0472">Membrane</keyword>
<keyword evidence="2" id="KW-1133">Transmembrane helix</keyword>
<gene>
    <name evidence="3" type="ORF">BCR41DRAFT_415009</name>
</gene>
<dbReference type="InParanoid" id="A0A1Y2G7C4"/>
<dbReference type="RefSeq" id="XP_021876002.1">
    <property type="nucleotide sequence ID" value="XM_022029508.1"/>
</dbReference>
<feature type="transmembrane region" description="Helical" evidence="2">
    <location>
        <begin position="116"/>
        <end position="138"/>
    </location>
</feature>
<name>A0A1Y2G7C4_9FUNG</name>
<keyword evidence="2" id="KW-0812">Transmembrane</keyword>
<dbReference type="EMBL" id="MCFF01000065">
    <property type="protein sequence ID" value="ORY99768.1"/>
    <property type="molecule type" value="Genomic_DNA"/>
</dbReference>
<evidence type="ECO:0000256" key="1">
    <source>
        <dbReference type="SAM" id="MobiDB-lite"/>
    </source>
</evidence>
<dbReference type="AlphaFoldDB" id="A0A1Y2G7C4"/>
<comment type="caution">
    <text evidence="3">The sequence shown here is derived from an EMBL/GenBank/DDBJ whole genome shotgun (WGS) entry which is preliminary data.</text>
</comment>
<keyword evidence="4" id="KW-1185">Reference proteome</keyword>
<feature type="non-terminal residue" evidence="3">
    <location>
        <position position="1"/>
    </location>
</feature>
<protein>
    <submittedName>
        <fullName evidence="3">Uncharacterized protein</fullName>
    </submittedName>
</protein>
<proteinExistence type="predicted"/>
<accession>A0A1Y2G7C4</accession>
<sequence length="487" mass="55855">LSLLSLCLGILHSSFKTCFVLLFVLIHICICTLFLIFSFFTPLLTIPTYVTLSRQYNTMPFPIYAVPLTRDWLGIYQWKTSKPEDLPQELEYLSFQEFEDRFTQLNRIARPTYPTVWPNVAAIVLLTGIAMVAAFGITHTGTTMAVMGQTACFFFPIMVVVWIKIRAETLARSRKKFKYQSQKLLREWTAQDTETHAIQWKIRLRPKSEANKWLRHRQVQHQQQQQHGYYYTQSQHDHAYHDGRLVNDMSSLLQYQQRQQHYGGTDIVTYHLPSDYIMQGQQIQSQPSGNYIDVVIQHPVTEQPSSSSSSSVMATATTAVELSKPGWTTFCDRMKNSLCLGYIFRERKVWLIEISFRDYQLEDDALTIPSPVYCDYRLPVYEDIVSIGTAADDTIMPLPQATTIVAPAATHALLSTSANSDHLTINFYLDEPPAYESRLEDSDSDNGNEANAPSFMEPYQGQQQQQQMTMILVEVVCQCTVHARFSL</sequence>